<dbReference type="Gramene" id="ONK62541">
    <property type="protein sequence ID" value="ONK62541"/>
    <property type="gene ID" value="A4U43_C07F5150"/>
</dbReference>
<reference evidence="3" key="1">
    <citation type="journal article" date="2017" name="Nat. Commun.">
        <title>The asparagus genome sheds light on the origin and evolution of a young Y chromosome.</title>
        <authorList>
            <person name="Harkess A."/>
            <person name="Zhou J."/>
            <person name="Xu C."/>
            <person name="Bowers J.E."/>
            <person name="Van der Hulst R."/>
            <person name="Ayyampalayam S."/>
            <person name="Mercati F."/>
            <person name="Riccardi P."/>
            <person name="McKain M.R."/>
            <person name="Kakrana A."/>
            <person name="Tang H."/>
            <person name="Ray J."/>
            <person name="Groenendijk J."/>
            <person name="Arikit S."/>
            <person name="Mathioni S.M."/>
            <person name="Nakano M."/>
            <person name="Shan H."/>
            <person name="Telgmann-Rauber A."/>
            <person name="Kanno A."/>
            <person name="Yue Z."/>
            <person name="Chen H."/>
            <person name="Li W."/>
            <person name="Chen Y."/>
            <person name="Xu X."/>
            <person name="Zhang Y."/>
            <person name="Luo S."/>
            <person name="Chen H."/>
            <person name="Gao J."/>
            <person name="Mao Z."/>
            <person name="Pires J.C."/>
            <person name="Luo M."/>
            <person name="Kudrna D."/>
            <person name="Wing R.A."/>
            <person name="Meyers B.C."/>
            <person name="Yi K."/>
            <person name="Kong H."/>
            <person name="Lavrijsen P."/>
            <person name="Sunseri F."/>
            <person name="Falavigna A."/>
            <person name="Ye Y."/>
            <person name="Leebens-Mack J.H."/>
            <person name="Chen G."/>
        </authorList>
    </citation>
    <scope>NUCLEOTIDE SEQUENCE [LARGE SCALE GENOMIC DNA]</scope>
    <source>
        <strain evidence="3">cv. DH0086</strain>
    </source>
</reference>
<evidence type="ECO:0000313" key="3">
    <source>
        <dbReference type="Proteomes" id="UP000243459"/>
    </source>
</evidence>
<organism evidence="2 3">
    <name type="scientific">Asparagus officinalis</name>
    <name type="common">Garden asparagus</name>
    <dbReference type="NCBI Taxonomy" id="4686"/>
    <lineage>
        <taxon>Eukaryota</taxon>
        <taxon>Viridiplantae</taxon>
        <taxon>Streptophyta</taxon>
        <taxon>Embryophyta</taxon>
        <taxon>Tracheophyta</taxon>
        <taxon>Spermatophyta</taxon>
        <taxon>Magnoliopsida</taxon>
        <taxon>Liliopsida</taxon>
        <taxon>Asparagales</taxon>
        <taxon>Asparagaceae</taxon>
        <taxon>Asparagoideae</taxon>
        <taxon>Asparagus</taxon>
    </lineage>
</organism>
<feature type="compositionally biased region" description="Basic and acidic residues" evidence="1">
    <location>
        <begin position="24"/>
        <end position="36"/>
    </location>
</feature>
<feature type="region of interest" description="Disordered" evidence="1">
    <location>
        <begin position="1"/>
        <end position="40"/>
    </location>
</feature>
<keyword evidence="3" id="KW-1185">Reference proteome</keyword>
<feature type="region of interest" description="Disordered" evidence="1">
    <location>
        <begin position="54"/>
        <end position="96"/>
    </location>
</feature>
<gene>
    <name evidence="2" type="ORF">A4U43_C07F5150</name>
</gene>
<dbReference type="EMBL" id="CM007387">
    <property type="protein sequence ID" value="ONK62541.1"/>
    <property type="molecule type" value="Genomic_DNA"/>
</dbReference>
<protein>
    <submittedName>
        <fullName evidence="2">Uncharacterized protein</fullName>
    </submittedName>
</protein>
<sequence length="145" mass="15830">MRTWPMQVTLGDEGSPASVGGLRGRREASASGDEHWAGSGPVAGVLFAAEGLARPGPGASRPGLGLNETKADGFMEEELERGRERERELMRTSGGSELKRGEEFSIADARDLFEKMTHCRERLRAGKKDSEEKQTHKWIISVFGS</sequence>
<feature type="compositionally biased region" description="Basic and acidic residues" evidence="1">
    <location>
        <begin position="80"/>
        <end position="90"/>
    </location>
</feature>
<accession>A0A5P1ECU7</accession>
<name>A0A5P1ECU7_ASPOF</name>
<dbReference type="AlphaFoldDB" id="A0A5P1ECU7"/>
<evidence type="ECO:0000256" key="1">
    <source>
        <dbReference type="SAM" id="MobiDB-lite"/>
    </source>
</evidence>
<evidence type="ECO:0000313" key="2">
    <source>
        <dbReference type="EMBL" id="ONK62541.1"/>
    </source>
</evidence>
<proteinExistence type="predicted"/>
<dbReference type="Proteomes" id="UP000243459">
    <property type="component" value="Chromosome 7"/>
</dbReference>